<protein>
    <submittedName>
        <fullName evidence="2">Uncharacterized protein</fullName>
    </submittedName>
</protein>
<proteinExistence type="predicted"/>
<gene>
    <name evidence="2" type="ORF">HPK16_04285</name>
</gene>
<feature type="region of interest" description="Disordered" evidence="1">
    <location>
        <begin position="1"/>
        <end position="27"/>
    </location>
</feature>
<evidence type="ECO:0000313" key="2">
    <source>
        <dbReference type="EMBL" id="MBA3925555.1"/>
    </source>
</evidence>
<comment type="caution">
    <text evidence="2">The sequence shown here is derived from an EMBL/GenBank/DDBJ whole genome shotgun (WGS) entry which is preliminary data.</text>
</comment>
<keyword evidence="3" id="KW-1185">Reference proteome</keyword>
<dbReference type="Proteomes" id="UP000548787">
    <property type="component" value="Unassembled WGS sequence"/>
</dbReference>
<accession>A0A7W1T4Y5</accession>
<reference evidence="2 3" key="1">
    <citation type="submission" date="2020-08" db="EMBL/GenBank/DDBJ databases">
        <title>Listeria ohnekaius sp. nov. and Listeria portnoyii sp. nov. isolated from non-agricultural and natural environments.</title>
        <authorList>
            <person name="Weller D."/>
            <person name="Belias A.M."/>
            <person name="Liao J."/>
            <person name="Guo S."/>
            <person name="Orsi R.H."/>
            <person name="Wiedmann M."/>
        </authorList>
    </citation>
    <scope>NUCLEOTIDE SEQUENCE [LARGE SCALE GENOMIC DNA]</scope>
    <source>
        <strain evidence="2 3">FSL W9-0585</strain>
    </source>
</reference>
<evidence type="ECO:0000313" key="3">
    <source>
        <dbReference type="Proteomes" id="UP000548787"/>
    </source>
</evidence>
<dbReference type="AlphaFoldDB" id="A0A7W1T4Y5"/>
<sequence length="72" mass="7970">MANQHCTEEQVVESLHQASQEQGLDQQSGYGDDAFVYGLSASDARDGKAVSFIFYAQEDGEGFLYSGWSQRE</sequence>
<dbReference type="RefSeq" id="WP_181675777.1">
    <property type="nucleotide sequence ID" value="NZ_JABJVM010000003.1"/>
</dbReference>
<evidence type="ECO:0000256" key="1">
    <source>
        <dbReference type="SAM" id="MobiDB-lite"/>
    </source>
</evidence>
<feature type="compositionally biased region" description="Polar residues" evidence="1">
    <location>
        <begin position="16"/>
        <end position="27"/>
    </location>
</feature>
<name>A0A7W1T4Y5_9LIST</name>
<dbReference type="EMBL" id="JABJVM010000003">
    <property type="protein sequence ID" value="MBA3925555.1"/>
    <property type="molecule type" value="Genomic_DNA"/>
</dbReference>
<organism evidence="2 3">
    <name type="scientific">Listeria rustica</name>
    <dbReference type="NCBI Taxonomy" id="2713503"/>
    <lineage>
        <taxon>Bacteria</taxon>
        <taxon>Bacillati</taxon>
        <taxon>Bacillota</taxon>
        <taxon>Bacilli</taxon>
        <taxon>Bacillales</taxon>
        <taxon>Listeriaceae</taxon>
        <taxon>Listeria</taxon>
    </lineage>
</organism>